<name>A0A095CGM4_CRYD2</name>
<reference evidence="2 3" key="2">
    <citation type="journal article" date="2018" name="Proc. Natl. Acad. Sci.">
        <title>RNAi is a critical determinant of centromere evolution in closely related fungi.</title>
        <authorList>
            <person name="Yadav V."/>
            <person name="Sun S."/>
            <person name="Billmyre R.B."/>
            <person name="Thimmappa B.C."/>
            <person name="Shea T."/>
            <person name="Lintner R."/>
            <person name="Bakkeren G."/>
            <person name="Cuomo C.A."/>
            <person name="Heitman J."/>
            <person name="Sanyal K."/>
        </authorList>
    </citation>
    <scope>NUCLEOTIDE SEQUENCE [LARGE SCALE GENOMIC DNA]</scope>
    <source>
        <strain evidence="2 3">R265</strain>
    </source>
</reference>
<feature type="compositionally biased region" description="Basic residues" evidence="1">
    <location>
        <begin position="1"/>
        <end position="23"/>
    </location>
</feature>
<evidence type="ECO:0000313" key="2">
    <source>
        <dbReference type="EMBL" id="KGB78549.1"/>
    </source>
</evidence>
<dbReference type="EMBL" id="CP025768">
    <property type="protein sequence ID" value="KGB78549.1"/>
    <property type="molecule type" value="Genomic_DNA"/>
</dbReference>
<proteinExistence type="predicted"/>
<accession>A0A095CGM4</accession>
<feature type="compositionally biased region" description="Polar residues" evidence="1">
    <location>
        <begin position="24"/>
        <end position="39"/>
    </location>
</feature>
<keyword evidence="3" id="KW-1185">Reference proteome</keyword>
<organism evidence="2 3">
    <name type="scientific">Cryptococcus deuterogattii (strain R265)</name>
    <name type="common">Cryptococcus gattii VGII (strain R265)</name>
    <dbReference type="NCBI Taxonomy" id="294750"/>
    <lineage>
        <taxon>Eukaryota</taxon>
        <taxon>Fungi</taxon>
        <taxon>Dikarya</taxon>
        <taxon>Basidiomycota</taxon>
        <taxon>Agaricomycotina</taxon>
        <taxon>Tremellomycetes</taxon>
        <taxon>Tremellales</taxon>
        <taxon>Cryptococcaceae</taxon>
        <taxon>Cryptococcus</taxon>
        <taxon>Cryptococcus gattii species complex</taxon>
    </lineage>
</organism>
<feature type="region of interest" description="Disordered" evidence="1">
    <location>
        <begin position="1"/>
        <end position="91"/>
    </location>
</feature>
<sequence length="240" mass="26001">MHPPTRSHPHTPHKASPTKHKQTIPHNSSDSDSGTSVQALEQPPKLVRGRKNAPIIIDDSDSEQDVPRPAKRLRIEDTRPSITESIPRPSARPARLLHRNASSHAEIDRVFGYPSAAGSSRIPSVGLSDQFEQPVAGSCRLYASTTIVSATSSRRTKSNEKVHKSPVKISLNKKAAPPAQVLPETLQSAHAAWSSPGPIQHGTPASSPALLGLPPVEFLDDEAFFYSSKSNPRPLFISYC</sequence>
<dbReference type="Proteomes" id="UP000029445">
    <property type="component" value="Chromosome 10"/>
</dbReference>
<evidence type="ECO:0000256" key="1">
    <source>
        <dbReference type="SAM" id="MobiDB-lite"/>
    </source>
</evidence>
<reference evidence="2 3" key="1">
    <citation type="journal article" date="2011" name="MBio">
        <title>Genome variation in Cryptococcus gattii, an emerging pathogen of immunocompetent hosts.</title>
        <authorList>
            <person name="D'Souza C.A."/>
            <person name="Kronstad J.W."/>
            <person name="Taylor G."/>
            <person name="Warren R."/>
            <person name="Yuen M."/>
            <person name="Hu G."/>
            <person name="Jung W.H."/>
            <person name="Sham A."/>
            <person name="Kidd S.E."/>
            <person name="Tangen K."/>
            <person name="Lee N."/>
            <person name="Zeilmaker T."/>
            <person name="Sawkins J."/>
            <person name="McVicker G."/>
            <person name="Shah S."/>
            <person name="Gnerre S."/>
            <person name="Griggs A."/>
            <person name="Zeng Q."/>
            <person name="Bartlett K."/>
            <person name="Li W."/>
            <person name="Wang X."/>
            <person name="Heitman J."/>
            <person name="Stajich J.E."/>
            <person name="Fraser J.A."/>
            <person name="Meyer W."/>
            <person name="Carter D."/>
            <person name="Schein J."/>
            <person name="Krzywinski M."/>
            <person name="Kwon-Chung K.J."/>
            <person name="Varma A."/>
            <person name="Wang J."/>
            <person name="Brunham R."/>
            <person name="Fyfe M."/>
            <person name="Ouellette B.F."/>
            <person name="Siddiqui A."/>
            <person name="Marra M."/>
            <person name="Jones S."/>
            <person name="Holt R."/>
            <person name="Birren B.W."/>
            <person name="Galagan J.E."/>
            <person name="Cuomo C.A."/>
        </authorList>
    </citation>
    <scope>NUCLEOTIDE SEQUENCE [LARGE SCALE GENOMIC DNA]</scope>
    <source>
        <strain evidence="2 3">R265</strain>
    </source>
</reference>
<gene>
    <name evidence="2" type="ORF">CNBG_4387</name>
</gene>
<dbReference type="VEuPathDB" id="FungiDB:CNBG_4387"/>
<protein>
    <submittedName>
        <fullName evidence="2">Uncharacterized protein</fullName>
    </submittedName>
</protein>
<dbReference type="RefSeq" id="XP_062884286.1">
    <property type="nucleotide sequence ID" value="XM_063028331.1"/>
</dbReference>
<dbReference type="GeneID" id="88180606"/>
<feature type="compositionally biased region" description="Basic and acidic residues" evidence="1">
    <location>
        <begin position="65"/>
        <end position="79"/>
    </location>
</feature>
<dbReference type="AlphaFoldDB" id="A0A095CGM4"/>
<dbReference type="KEGG" id="cdeu:CNBG_4387"/>
<dbReference type="OrthoDB" id="10009520at2759"/>
<dbReference type="HOGENOM" id="CLU_1156336_0_0_1"/>
<evidence type="ECO:0000313" key="3">
    <source>
        <dbReference type="Proteomes" id="UP000029445"/>
    </source>
</evidence>